<proteinExistence type="predicted"/>
<dbReference type="EMBL" id="CP099490">
    <property type="protein sequence ID" value="USQ76032.1"/>
    <property type="molecule type" value="Genomic_DNA"/>
</dbReference>
<keyword evidence="2" id="KW-1185">Reference proteome</keyword>
<organism evidence="1 2">
    <name type="scientific">Ornithinimicrobium cryptoxanthini</name>
    <dbReference type="NCBI Taxonomy" id="2934161"/>
    <lineage>
        <taxon>Bacteria</taxon>
        <taxon>Bacillati</taxon>
        <taxon>Actinomycetota</taxon>
        <taxon>Actinomycetes</taxon>
        <taxon>Micrococcales</taxon>
        <taxon>Ornithinimicrobiaceae</taxon>
        <taxon>Ornithinimicrobium</taxon>
    </lineage>
</organism>
<name>A0ABY4YIP1_9MICO</name>
<accession>A0ABY4YIP1</accession>
<protein>
    <submittedName>
        <fullName evidence="1">Uncharacterized protein</fullName>
    </submittedName>
</protein>
<dbReference type="Proteomes" id="UP001056535">
    <property type="component" value="Chromosome"/>
</dbReference>
<evidence type="ECO:0000313" key="1">
    <source>
        <dbReference type="EMBL" id="USQ76032.1"/>
    </source>
</evidence>
<gene>
    <name evidence="1" type="ORF">NF557_15780</name>
</gene>
<sequence length="62" mass="7470">MSQPDGNRQLACPLCGCTEFDRHEARQDTRWGFTSHRIQMMVCQRCSYILHFYRHQSIFNFD</sequence>
<reference evidence="1" key="1">
    <citation type="submission" date="2022-06" db="EMBL/GenBank/DDBJ databases">
        <title>Ornithinimicrobium JY.X270.</title>
        <authorList>
            <person name="Huang Y."/>
        </authorList>
    </citation>
    <scope>NUCLEOTIDE SEQUENCE</scope>
    <source>
        <strain evidence="1">JY.X270</strain>
    </source>
</reference>
<evidence type="ECO:0000313" key="2">
    <source>
        <dbReference type="Proteomes" id="UP001056535"/>
    </source>
</evidence>
<dbReference type="RefSeq" id="WP_252620676.1">
    <property type="nucleotide sequence ID" value="NZ_CP099490.1"/>
</dbReference>